<keyword evidence="2" id="KW-1185">Reference proteome</keyword>
<dbReference type="EMBL" id="BHYK01000014">
    <property type="protein sequence ID" value="GCD11001.1"/>
    <property type="molecule type" value="Genomic_DNA"/>
</dbReference>
<sequence length="63" mass="7285">MTVCHLYKYIFRFKLKRVITSYIGTSAGTVRLIEIHRDTIVEEVRSITGAELIISENLKIMNV</sequence>
<accession>A0A401UNC1</accession>
<comment type="caution">
    <text evidence="1">The sequence shown here is derived from an EMBL/GenBank/DDBJ whole genome shotgun (WGS) entry which is preliminary data.</text>
</comment>
<protein>
    <submittedName>
        <fullName evidence="1">Uncharacterized protein</fullName>
    </submittedName>
</protein>
<gene>
    <name evidence="1" type="ORF">Ctaglu_26240</name>
</gene>
<dbReference type="Proteomes" id="UP000287872">
    <property type="component" value="Unassembled WGS sequence"/>
</dbReference>
<reference evidence="1 2" key="1">
    <citation type="submission" date="2018-11" db="EMBL/GenBank/DDBJ databases">
        <title>Genome sequencing and assembly of Clostridium tagluense strain A121.</title>
        <authorList>
            <person name="Murakami T."/>
            <person name="Segawa T."/>
            <person name="Shcherbakova V.A."/>
            <person name="Mori H."/>
            <person name="Yoshimura Y."/>
        </authorList>
    </citation>
    <scope>NUCLEOTIDE SEQUENCE [LARGE SCALE GENOMIC DNA]</scope>
    <source>
        <strain evidence="1 2">A121</strain>
    </source>
</reference>
<name>A0A401UNC1_9CLOT</name>
<dbReference type="AlphaFoldDB" id="A0A401UNC1"/>
<evidence type="ECO:0000313" key="2">
    <source>
        <dbReference type="Proteomes" id="UP000287872"/>
    </source>
</evidence>
<organism evidence="1 2">
    <name type="scientific">Clostridium tagluense</name>
    <dbReference type="NCBI Taxonomy" id="360422"/>
    <lineage>
        <taxon>Bacteria</taxon>
        <taxon>Bacillati</taxon>
        <taxon>Bacillota</taxon>
        <taxon>Clostridia</taxon>
        <taxon>Eubacteriales</taxon>
        <taxon>Clostridiaceae</taxon>
        <taxon>Clostridium</taxon>
    </lineage>
</organism>
<evidence type="ECO:0000313" key="1">
    <source>
        <dbReference type="EMBL" id="GCD11001.1"/>
    </source>
</evidence>
<proteinExistence type="predicted"/>